<dbReference type="OrthoDB" id="4371620at2"/>
<sequence>MERGTETVLGTPAGCGGGADSAAAIAPANTRPGGLHGEDAIWQETNCYMDLWIELLYGWGLDPRAALAFTVTQDFEGDHFTFFKYPQADIEQLYGTVVQEMAVYDTLEAHVAEQVGRGHTVLVEVDSYYLPDTRATAYRRGHVKTTIAVDRIDTAAQRLSYYHSVGYYTAEGEDYRGLLRLDPALRDNGDVLFPYAECAKRVRTPLQGAALANAVAVQMRRHLGRRPAHNPVSRWREAFGDQVGNVLARGDAYFHHYGFNLPRQLGANFEMLGHCLTWLGEHGYRVPASAIRGAATIASECKVLQFRLARAVARGRPDLCAETLDTLEAAYSEVIDGLLQSFGSIDPAHS</sequence>
<dbReference type="InterPro" id="IPR014989">
    <property type="entry name" value="DUF1839"/>
</dbReference>
<name>A0A482J2H9_9BURK</name>
<dbReference type="EMBL" id="CP037901">
    <property type="protein sequence ID" value="QBP13739.1"/>
    <property type="molecule type" value="Genomic_DNA"/>
</dbReference>
<protein>
    <submittedName>
        <fullName evidence="1">DUF1839 family protein</fullName>
    </submittedName>
</protein>
<evidence type="ECO:0000313" key="1">
    <source>
        <dbReference type="EMBL" id="QBP13739.1"/>
    </source>
</evidence>
<organism evidence="1 2">
    <name type="scientific">Cupriavidus metallidurans</name>
    <dbReference type="NCBI Taxonomy" id="119219"/>
    <lineage>
        <taxon>Bacteria</taxon>
        <taxon>Pseudomonadati</taxon>
        <taxon>Pseudomonadota</taxon>
        <taxon>Betaproteobacteria</taxon>
        <taxon>Burkholderiales</taxon>
        <taxon>Burkholderiaceae</taxon>
        <taxon>Cupriavidus</taxon>
    </lineage>
</organism>
<dbReference type="AlphaFoldDB" id="A0A482J2H9"/>
<dbReference type="RefSeq" id="WP_017511669.1">
    <property type="nucleotide sequence ID" value="NZ_CP037901.1"/>
</dbReference>
<dbReference type="Proteomes" id="UP000253772">
    <property type="component" value="Chromosome c2"/>
</dbReference>
<reference evidence="1 2" key="1">
    <citation type="submission" date="2019-03" db="EMBL/GenBank/DDBJ databases">
        <title>Comparative insights into the high quality Complete genome sequence of highly metal resistant Cupriavidus metallidurans strain BS1 isolated from a gold-copper mine.</title>
        <authorList>
            <person name="Mazhar H.S."/>
            <person name="Rensing C."/>
        </authorList>
    </citation>
    <scope>NUCLEOTIDE SEQUENCE [LARGE SCALE GENOMIC DNA]</scope>
    <source>
        <strain evidence="1 2">BS1</strain>
    </source>
</reference>
<gene>
    <name evidence="1" type="ORF">DDF84_029635</name>
</gene>
<accession>A0A482J2H9</accession>
<dbReference type="Pfam" id="PF08893">
    <property type="entry name" value="DUF1839"/>
    <property type="match status" value="1"/>
</dbReference>
<proteinExistence type="predicted"/>
<evidence type="ECO:0000313" key="2">
    <source>
        <dbReference type="Proteomes" id="UP000253772"/>
    </source>
</evidence>